<keyword evidence="10" id="KW-1015">Disulfide bond</keyword>
<evidence type="ECO:0000256" key="2">
    <source>
        <dbReference type="ARBA" id="ARBA00022475"/>
    </source>
</evidence>
<proteinExistence type="predicted"/>
<dbReference type="Proteomes" id="UP000317839">
    <property type="component" value="Unassembled WGS sequence"/>
</dbReference>
<feature type="transmembrane region" description="Helical" evidence="12">
    <location>
        <begin position="312"/>
        <end position="330"/>
    </location>
</feature>
<evidence type="ECO:0000256" key="5">
    <source>
        <dbReference type="ARBA" id="ARBA00022989"/>
    </source>
</evidence>
<dbReference type="GO" id="GO:0016491">
    <property type="term" value="F:oxidoreductase activity"/>
    <property type="evidence" value="ECO:0007669"/>
    <property type="project" value="UniProtKB-KW"/>
</dbReference>
<evidence type="ECO:0000256" key="12">
    <source>
        <dbReference type="SAM" id="Phobius"/>
    </source>
</evidence>
<dbReference type="InterPro" id="IPR003780">
    <property type="entry name" value="COX15/CtaA_fam"/>
</dbReference>
<accession>A0A545T970</accession>
<dbReference type="AlphaFoldDB" id="A0A545T970"/>
<evidence type="ECO:0000256" key="8">
    <source>
        <dbReference type="ARBA" id="ARBA00023133"/>
    </source>
</evidence>
<feature type="transmembrane region" description="Helical" evidence="12">
    <location>
        <begin position="9"/>
        <end position="29"/>
    </location>
</feature>
<feature type="transmembrane region" description="Helical" evidence="12">
    <location>
        <begin position="133"/>
        <end position="154"/>
    </location>
</feature>
<feature type="transmembrane region" description="Helical" evidence="12">
    <location>
        <begin position="109"/>
        <end position="127"/>
    </location>
</feature>
<evidence type="ECO:0000256" key="10">
    <source>
        <dbReference type="ARBA" id="ARBA00023157"/>
    </source>
</evidence>
<evidence type="ECO:0000256" key="7">
    <source>
        <dbReference type="ARBA" id="ARBA00023004"/>
    </source>
</evidence>
<evidence type="ECO:0000313" key="14">
    <source>
        <dbReference type="Proteomes" id="UP000317839"/>
    </source>
</evidence>
<keyword evidence="2" id="KW-1003">Cell membrane</keyword>
<reference evidence="13 14" key="1">
    <citation type="submission" date="2019-06" db="EMBL/GenBank/DDBJ databases">
        <title>Draft genome of Aliikangiella marina GYP-15.</title>
        <authorList>
            <person name="Wang G."/>
        </authorList>
    </citation>
    <scope>NUCLEOTIDE SEQUENCE [LARGE SCALE GENOMIC DNA]</scope>
    <source>
        <strain evidence="13 14">GYP-15</strain>
    </source>
</reference>
<feature type="transmembrane region" description="Helical" evidence="12">
    <location>
        <begin position="175"/>
        <end position="195"/>
    </location>
</feature>
<keyword evidence="6" id="KW-0560">Oxidoreductase</keyword>
<dbReference type="Pfam" id="PF02628">
    <property type="entry name" value="COX15-CtaA"/>
    <property type="match status" value="1"/>
</dbReference>
<evidence type="ECO:0000313" key="13">
    <source>
        <dbReference type="EMBL" id="TQV73762.1"/>
    </source>
</evidence>
<protein>
    <submittedName>
        <fullName evidence="13">Heme A synthase</fullName>
    </submittedName>
</protein>
<evidence type="ECO:0000256" key="3">
    <source>
        <dbReference type="ARBA" id="ARBA00022692"/>
    </source>
</evidence>
<evidence type="ECO:0000256" key="6">
    <source>
        <dbReference type="ARBA" id="ARBA00023002"/>
    </source>
</evidence>
<dbReference type="OrthoDB" id="1447144at2"/>
<evidence type="ECO:0000256" key="1">
    <source>
        <dbReference type="ARBA" id="ARBA00004141"/>
    </source>
</evidence>
<feature type="transmembrane region" description="Helical" evidence="12">
    <location>
        <begin position="280"/>
        <end position="300"/>
    </location>
</feature>
<organism evidence="13 14">
    <name type="scientific">Aliikangiella marina</name>
    <dbReference type="NCBI Taxonomy" id="1712262"/>
    <lineage>
        <taxon>Bacteria</taxon>
        <taxon>Pseudomonadati</taxon>
        <taxon>Pseudomonadota</taxon>
        <taxon>Gammaproteobacteria</taxon>
        <taxon>Oceanospirillales</taxon>
        <taxon>Pleioneaceae</taxon>
        <taxon>Aliikangiella</taxon>
    </lineage>
</organism>
<keyword evidence="9 12" id="KW-0472">Membrane</keyword>
<evidence type="ECO:0000256" key="9">
    <source>
        <dbReference type="ARBA" id="ARBA00023136"/>
    </source>
</evidence>
<keyword evidence="5 12" id="KW-1133">Transmembrane helix</keyword>
<keyword evidence="4" id="KW-0479">Metal-binding</keyword>
<gene>
    <name evidence="13" type="ORF">FLL45_12900</name>
</gene>
<keyword evidence="14" id="KW-1185">Reference proteome</keyword>
<comment type="subcellular location">
    <subcellularLocation>
        <location evidence="1">Membrane</location>
        <topology evidence="1">Multi-pass membrane protein</topology>
    </subcellularLocation>
</comment>
<feature type="transmembrane region" description="Helical" evidence="12">
    <location>
        <begin position="247"/>
        <end position="268"/>
    </location>
</feature>
<dbReference type="GO" id="GO:0006784">
    <property type="term" value="P:heme A biosynthetic process"/>
    <property type="evidence" value="ECO:0007669"/>
    <property type="project" value="InterPro"/>
</dbReference>
<evidence type="ECO:0000256" key="4">
    <source>
        <dbReference type="ARBA" id="ARBA00022723"/>
    </source>
</evidence>
<dbReference type="PANTHER" id="PTHR35457:SF1">
    <property type="entry name" value="HEME A SYNTHASE"/>
    <property type="match status" value="1"/>
</dbReference>
<evidence type="ECO:0000256" key="11">
    <source>
        <dbReference type="ARBA" id="ARBA00023444"/>
    </source>
</evidence>
<sequence length="342" mass="37542">MKSKFARNLAIFATAFAMVVVILGAFTRLTDAGLGCPDWPGCYGFMHIPTAEEHIEAANEAFPETPYEFAKAWPEMVHRYVAGTLGLLVLWLAIISWRNKDRLAVKHSTFLLILITFQAALGAWTVTMKLHPVIVMLHLMGGITTFSLLAALAARYYYQSGSPVSNTWAIDNKKVVIFTLVVIALQVALGGWVSANYAAMVCHELPICQGNWLSDGDFSTGFQLKIPYAETYEFGTLDQNARIAIHATHRIGAIVASVVMLYLVYLLISQRADSVLKNIGYILLGLLIVQVLLGVNNIVMKLPLWNAVAHNAGGALLVVVMAVLLTLILMPKQQQLEEKSNA</sequence>
<dbReference type="EMBL" id="VIKR01000003">
    <property type="protein sequence ID" value="TQV73762.1"/>
    <property type="molecule type" value="Genomic_DNA"/>
</dbReference>
<dbReference type="GO" id="GO:0046872">
    <property type="term" value="F:metal ion binding"/>
    <property type="evidence" value="ECO:0007669"/>
    <property type="project" value="UniProtKB-KW"/>
</dbReference>
<feature type="transmembrane region" description="Helical" evidence="12">
    <location>
        <begin position="77"/>
        <end position="97"/>
    </location>
</feature>
<comment type="pathway">
    <text evidence="11">Porphyrin-containing compound metabolism.</text>
</comment>
<comment type="caution">
    <text evidence="13">The sequence shown here is derived from an EMBL/GenBank/DDBJ whole genome shotgun (WGS) entry which is preliminary data.</text>
</comment>
<name>A0A545T970_9GAMM</name>
<dbReference type="RefSeq" id="WP_142942470.1">
    <property type="nucleotide sequence ID" value="NZ_VIKR01000003.1"/>
</dbReference>
<dbReference type="GO" id="GO:0016020">
    <property type="term" value="C:membrane"/>
    <property type="evidence" value="ECO:0007669"/>
    <property type="project" value="UniProtKB-SubCell"/>
</dbReference>
<keyword evidence="7" id="KW-0408">Iron</keyword>
<keyword evidence="3 12" id="KW-0812">Transmembrane</keyword>
<dbReference type="InterPro" id="IPR050450">
    <property type="entry name" value="COX15/CtaA_HemeA_synthase"/>
</dbReference>
<keyword evidence="8" id="KW-0350">Heme biosynthesis</keyword>
<dbReference type="PANTHER" id="PTHR35457">
    <property type="entry name" value="HEME A SYNTHASE"/>
    <property type="match status" value="1"/>
</dbReference>